<dbReference type="Proteomes" id="UP000604825">
    <property type="component" value="Unassembled WGS sequence"/>
</dbReference>
<evidence type="ECO:0000313" key="2">
    <source>
        <dbReference type="EMBL" id="CAD6218373.1"/>
    </source>
</evidence>
<reference evidence="2" key="1">
    <citation type="submission" date="2020-10" db="EMBL/GenBank/DDBJ databases">
        <authorList>
            <person name="Han B."/>
            <person name="Lu T."/>
            <person name="Zhao Q."/>
            <person name="Huang X."/>
            <person name="Zhao Y."/>
        </authorList>
    </citation>
    <scope>NUCLEOTIDE SEQUENCE</scope>
</reference>
<feature type="region of interest" description="Disordered" evidence="1">
    <location>
        <begin position="352"/>
        <end position="408"/>
    </location>
</feature>
<name>A0A811N510_9POAL</name>
<evidence type="ECO:0000256" key="1">
    <source>
        <dbReference type="SAM" id="MobiDB-lite"/>
    </source>
</evidence>
<evidence type="ECO:0000313" key="3">
    <source>
        <dbReference type="Proteomes" id="UP000604825"/>
    </source>
</evidence>
<proteinExistence type="predicted"/>
<protein>
    <submittedName>
        <fullName evidence="2">Uncharacterized protein</fullName>
    </submittedName>
</protein>
<dbReference type="EMBL" id="CAJGYO010000003">
    <property type="protein sequence ID" value="CAD6218373.1"/>
    <property type="molecule type" value="Genomic_DNA"/>
</dbReference>
<accession>A0A811N510</accession>
<gene>
    <name evidence="2" type="ORF">NCGR_LOCUS12255</name>
</gene>
<feature type="region of interest" description="Disordered" evidence="1">
    <location>
        <begin position="223"/>
        <end position="274"/>
    </location>
</feature>
<comment type="caution">
    <text evidence="2">The sequence shown here is derived from an EMBL/GenBank/DDBJ whole genome shotgun (WGS) entry which is preliminary data.</text>
</comment>
<feature type="region of interest" description="Disordered" evidence="1">
    <location>
        <begin position="1"/>
        <end position="27"/>
    </location>
</feature>
<sequence>MAHPGESGGNMARPSNPSGYFTPSFPTPAIIGAQGSQALFQENQWEPSIGARAPQLGHPSAVDTLVPPAVAPQTFHFQFQPESQPHMTMPQAGVPNAMPLQHFSGTAAVQPLHGNELAARVAAINTLPYQPFQPNNYAHGWFQDQLMPPPQQAPPALRYAALQPAVEQGDSGYHLQPPPPQDAHILQRSMMAMAPPNWNSAAPAVATDGYGATSWARPMLPPSDWPRSWAPPVQQPGAGGQTSWAWAPPAQQRPGMPAASPASGSAQAQPPRVTGKKTLEEFLLEAGILDQQTVNKIFVDELAEEMLGDGQAERDDRFVSLGDLLLALGAVSSSSSGAGPSTHQVRMPAQEALGAGTSGGGGCDEAAAAEARERRSRRMAMRKEAAARHHRPDKHAAPRGSQNGPGAI</sequence>
<organism evidence="2 3">
    <name type="scientific">Miscanthus lutarioriparius</name>
    <dbReference type="NCBI Taxonomy" id="422564"/>
    <lineage>
        <taxon>Eukaryota</taxon>
        <taxon>Viridiplantae</taxon>
        <taxon>Streptophyta</taxon>
        <taxon>Embryophyta</taxon>
        <taxon>Tracheophyta</taxon>
        <taxon>Spermatophyta</taxon>
        <taxon>Magnoliopsida</taxon>
        <taxon>Liliopsida</taxon>
        <taxon>Poales</taxon>
        <taxon>Poaceae</taxon>
        <taxon>PACMAD clade</taxon>
        <taxon>Panicoideae</taxon>
        <taxon>Andropogonodae</taxon>
        <taxon>Andropogoneae</taxon>
        <taxon>Saccharinae</taxon>
        <taxon>Miscanthus</taxon>
    </lineage>
</organism>
<keyword evidence="3" id="KW-1185">Reference proteome</keyword>
<dbReference type="AlphaFoldDB" id="A0A811N510"/>
<feature type="compositionally biased region" description="Low complexity" evidence="1">
    <location>
        <begin position="254"/>
        <end position="271"/>
    </location>
</feature>
<dbReference type="OrthoDB" id="696913at2759"/>